<feature type="non-terminal residue" evidence="2">
    <location>
        <position position="219"/>
    </location>
</feature>
<evidence type="ECO:0000313" key="2">
    <source>
        <dbReference type="EMBL" id="SVC08408.1"/>
    </source>
</evidence>
<name>A0A382J9G7_9ZZZZ</name>
<dbReference type="Gene3D" id="3.90.1300.10">
    <property type="entry name" value="Amidase signature (AS) domain"/>
    <property type="match status" value="1"/>
</dbReference>
<dbReference type="GO" id="GO:0003824">
    <property type="term" value="F:catalytic activity"/>
    <property type="evidence" value="ECO:0007669"/>
    <property type="project" value="InterPro"/>
</dbReference>
<organism evidence="2">
    <name type="scientific">marine metagenome</name>
    <dbReference type="NCBI Taxonomy" id="408172"/>
    <lineage>
        <taxon>unclassified sequences</taxon>
        <taxon>metagenomes</taxon>
        <taxon>ecological metagenomes</taxon>
    </lineage>
</organism>
<sequence>MSNKLAFMSAIDLLDNYRSGTLSPVQAVEACLDQIELHGSKLNAFTLVDSDNARKKALESENRWKSGKPVGLLDGIPTTIKDLVITKGWPTLRGSRTVNQQQDWNEDAPCVERLKENGAILIGKTTTPELGHKGVTDSLLQGVTRNPWNLKKTPGGSSGGASAAVASGMGQLAIGTDAGGSIRIPAGFTGIYGLKPSFGRVPTYPASPFGTLAHAGPMT</sequence>
<dbReference type="InterPro" id="IPR023631">
    <property type="entry name" value="Amidase_dom"/>
</dbReference>
<feature type="domain" description="Amidase" evidence="1">
    <location>
        <begin position="27"/>
        <end position="219"/>
    </location>
</feature>
<proteinExistence type="predicted"/>
<dbReference type="InterPro" id="IPR000120">
    <property type="entry name" value="Amidase"/>
</dbReference>
<evidence type="ECO:0000259" key="1">
    <source>
        <dbReference type="Pfam" id="PF01425"/>
    </source>
</evidence>
<dbReference type="PROSITE" id="PS00571">
    <property type="entry name" value="AMIDASES"/>
    <property type="match status" value="1"/>
</dbReference>
<dbReference type="Pfam" id="PF01425">
    <property type="entry name" value="Amidase"/>
    <property type="match status" value="1"/>
</dbReference>
<dbReference type="InterPro" id="IPR036928">
    <property type="entry name" value="AS_sf"/>
</dbReference>
<reference evidence="2" key="1">
    <citation type="submission" date="2018-05" db="EMBL/GenBank/DDBJ databases">
        <authorList>
            <person name="Lanie J.A."/>
            <person name="Ng W.-L."/>
            <person name="Kazmierczak K.M."/>
            <person name="Andrzejewski T.M."/>
            <person name="Davidsen T.M."/>
            <person name="Wayne K.J."/>
            <person name="Tettelin H."/>
            <person name="Glass J.I."/>
            <person name="Rusch D."/>
            <person name="Podicherti R."/>
            <person name="Tsui H.-C.T."/>
            <person name="Winkler M.E."/>
        </authorList>
    </citation>
    <scope>NUCLEOTIDE SEQUENCE</scope>
</reference>
<gene>
    <name evidence="2" type="ORF">METZ01_LOCUS261262</name>
</gene>
<dbReference type="SUPFAM" id="SSF75304">
    <property type="entry name" value="Amidase signature (AS) enzymes"/>
    <property type="match status" value="1"/>
</dbReference>
<protein>
    <recommendedName>
        <fullName evidence="1">Amidase domain-containing protein</fullName>
    </recommendedName>
</protein>
<dbReference type="EMBL" id="UINC01072632">
    <property type="protein sequence ID" value="SVC08408.1"/>
    <property type="molecule type" value="Genomic_DNA"/>
</dbReference>
<dbReference type="PANTHER" id="PTHR11895">
    <property type="entry name" value="TRANSAMIDASE"/>
    <property type="match status" value="1"/>
</dbReference>
<dbReference type="InterPro" id="IPR020556">
    <property type="entry name" value="Amidase_CS"/>
</dbReference>
<dbReference type="PANTHER" id="PTHR11895:SF7">
    <property type="entry name" value="GLUTAMYL-TRNA(GLN) AMIDOTRANSFERASE SUBUNIT A, MITOCHONDRIAL"/>
    <property type="match status" value="1"/>
</dbReference>
<dbReference type="AlphaFoldDB" id="A0A382J9G7"/>
<accession>A0A382J9G7</accession>